<evidence type="ECO:0000313" key="2">
    <source>
        <dbReference type="Proteomes" id="UP000054350"/>
    </source>
</evidence>
<protein>
    <submittedName>
        <fullName evidence="1">Uncharacterized protein</fullName>
    </submittedName>
</protein>
<gene>
    <name evidence="1" type="ORF">AMAG_07686</name>
</gene>
<accession>A0A0L0SJ66</accession>
<dbReference type="Proteomes" id="UP000054350">
    <property type="component" value="Unassembled WGS sequence"/>
</dbReference>
<dbReference type="VEuPathDB" id="FungiDB:AMAG_07686"/>
<dbReference type="EMBL" id="GG745340">
    <property type="protein sequence ID" value="KNE62469.1"/>
    <property type="molecule type" value="Genomic_DNA"/>
</dbReference>
<reference evidence="1 2" key="1">
    <citation type="submission" date="2009-11" db="EMBL/GenBank/DDBJ databases">
        <title>Annotation of Allomyces macrogynus ATCC 38327.</title>
        <authorList>
            <consortium name="The Broad Institute Genome Sequencing Platform"/>
            <person name="Russ C."/>
            <person name="Cuomo C."/>
            <person name="Burger G."/>
            <person name="Gray M.W."/>
            <person name="Holland P.W.H."/>
            <person name="King N."/>
            <person name="Lang F.B.F."/>
            <person name="Roger A.J."/>
            <person name="Ruiz-Trillo I."/>
            <person name="Young S.K."/>
            <person name="Zeng Q."/>
            <person name="Gargeya S."/>
            <person name="Fitzgerald M."/>
            <person name="Haas B."/>
            <person name="Abouelleil A."/>
            <person name="Alvarado L."/>
            <person name="Arachchi H.M."/>
            <person name="Berlin A."/>
            <person name="Chapman S.B."/>
            <person name="Gearin G."/>
            <person name="Goldberg J."/>
            <person name="Griggs A."/>
            <person name="Gujja S."/>
            <person name="Hansen M."/>
            <person name="Heiman D."/>
            <person name="Howarth C."/>
            <person name="Larimer J."/>
            <person name="Lui A."/>
            <person name="MacDonald P.J.P."/>
            <person name="McCowen C."/>
            <person name="Montmayeur A."/>
            <person name="Murphy C."/>
            <person name="Neiman D."/>
            <person name="Pearson M."/>
            <person name="Priest M."/>
            <person name="Roberts A."/>
            <person name="Saif S."/>
            <person name="Shea T."/>
            <person name="Sisk P."/>
            <person name="Stolte C."/>
            <person name="Sykes S."/>
            <person name="Wortman J."/>
            <person name="Nusbaum C."/>
            <person name="Birren B."/>
        </authorList>
    </citation>
    <scope>NUCLEOTIDE SEQUENCE [LARGE SCALE GENOMIC DNA]</scope>
    <source>
        <strain evidence="1 2">ATCC 38327</strain>
    </source>
</reference>
<name>A0A0L0SJ66_ALLM3</name>
<evidence type="ECO:0000313" key="1">
    <source>
        <dbReference type="EMBL" id="KNE62469.1"/>
    </source>
</evidence>
<reference evidence="2" key="2">
    <citation type="submission" date="2009-11" db="EMBL/GenBank/DDBJ databases">
        <title>The Genome Sequence of Allomyces macrogynus strain ATCC 38327.</title>
        <authorList>
            <consortium name="The Broad Institute Genome Sequencing Platform"/>
            <person name="Russ C."/>
            <person name="Cuomo C."/>
            <person name="Shea T."/>
            <person name="Young S.K."/>
            <person name="Zeng Q."/>
            <person name="Koehrsen M."/>
            <person name="Haas B."/>
            <person name="Borodovsky M."/>
            <person name="Guigo R."/>
            <person name="Alvarado L."/>
            <person name="Berlin A."/>
            <person name="Borenstein D."/>
            <person name="Chen Z."/>
            <person name="Engels R."/>
            <person name="Freedman E."/>
            <person name="Gellesch M."/>
            <person name="Goldberg J."/>
            <person name="Griggs A."/>
            <person name="Gujja S."/>
            <person name="Heiman D."/>
            <person name="Hepburn T."/>
            <person name="Howarth C."/>
            <person name="Jen D."/>
            <person name="Larson L."/>
            <person name="Lewis B."/>
            <person name="Mehta T."/>
            <person name="Park D."/>
            <person name="Pearson M."/>
            <person name="Roberts A."/>
            <person name="Saif S."/>
            <person name="Shenoy N."/>
            <person name="Sisk P."/>
            <person name="Stolte C."/>
            <person name="Sykes S."/>
            <person name="Walk T."/>
            <person name="White J."/>
            <person name="Yandava C."/>
            <person name="Burger G."/>
            <person name="Gray M.W."/>
            <person name="Holland P.W.H."/>
            <person name="King N."/>
            <person name="Lang F.B.F."/>
            <person name="Roger A.J."/>
            <person name="Ruiz-Trillo I."/>
            <person name="Lander E."/>
            <person name="Nusbaum C."/>
        </authorList>
    </citation>
    <scope>NUCLEOTIDE SEQUENCE [LARGE SCALE GENOMIC DNA]</scope>
    <source>
        <strain evidence="2">ATCC 38327</strain>
    </source>
</reference>
<keyword evidence="2" id="KW-1185">Reference proteome</keyword>
<dbReference type="AlphaFoldDB" id="A0A0L0SJ66"/>
<organism evidence="1 2">
    <name type="scientific">Allomyces macrogynus (strain ATCC 38327)</name>
    <name type="common">Allomyces javanicus var. macrogynus</name>
    <dbReference type="NCBI Taxonomy" id="578462"/>
    <lineage>
        <taxon>Eukaryota</taxon>
        <taxon>Fungi</taxon>
        <taxon>Fungi incertae sedis</taxon>
        <taxon>Blastocladiomycota</taxon>
        <taxon>Blastocladiomycetes</taxon>
        <taxon>Blastocladiales</taxon>
        <taxon>Blastocladiaceae</taxon>
        <taxon>Allomyces</taxon>
    </lineage>
</organism>
<proteinExistence type="predicted"/>
<sequence length="283" mass="29609">MHSARTMTKGAAADPLALFLRLCNPDPDVASAAGELTPFAAPPLPFPSSSSSSSSSSLHLPAWIQPVARRAGADHVSARRRAAPLPQAIDPPLAAEWDAFVTGTTPSSSSKSPPAPLARDAALAQWTHFQASFDNLSDPAIPVRTSGGADNHAPLQFAPPGTSLDDAYGAVLNTVTRSASGMDAAWHKSPPVDCADVSWRRNKRARVAPERAAEMARAGKLRLAMLARHLGAARTSTATTSEVEIKHKETKEAVIAPASRDDAAAAAYDACMAHQSVQLSPSF</sequence>